<evidence type="ECO:0000259" key="2">
    <source>
        <dbReference type="Pfam" id="PF20681"/>
    </source>
</evidence>
<sequence>MLLNIIEDELPIGQRGWLAVMTKFNKCTIQSGRPKRKQTPPETKFKQLMKTTKPTGDGVCPPEIKQAHHINSLINERAGTRDLGDSNFNDADGGRTGPSSNDNGLPQLEPRVAIARSAHNEAPPPAAMLVELQ</sequence>
<dbReference type="PANTHER" id="PTHR34409">
    <property type="entry name" value="SET DOMAIN-CONTAINING PROTEIN"/>
    <property type="match status" value="1"/>
</dbReference>
<dbReference type="EMBL" id="KN819398">
    <property type="protein sequence ID" value="KIJ10702.1"/>
    <property type="molecule type" value="Genomic_DNA"/>
</dbReference>
<dbReference type="PANTHER" id="PTHR34409:SF1">
    <property type="entry name" value="MYB-LIKE DOMAIN-CONTAINING PROTEIN"/>
    <property type="match status" value="1"/>
</dbReference>
<dbReference type="Proteomes" id="UP000053647">
    <property type="component" value="Unassembled WGS sequence"/>
</dbReference>
<feature type="domain" description="DUF6818" evidence="2">
    <location>
        <begin position="11"/>
        <end position="86"/>
    </location>
</feature>
<proteinExistence type="predicted"/>
<reference evidence="4" key="2">
    <citation type="submission" date="2015-01" db="EMBL/GenBank/DDBJ databases">
        <title>Evolutionary Origins and Diversification of the Mycorrhizal Mutualists.</title>
        <authorList>
            <consortium name="DOE Joint Genome Institute"/>
            <consortium name="Mycorrhizal Genomics Consortium"/>
            <person name="Kohler A."/>
            <person name="Kuo A."/>
            <person name="Nagy L.G."/>
            <person name="Floudas D."/>
            <person name="Copeland A."/>
            <person name="Barry K.W."/>
            <person name="Cichocki N."/>
            <person name="Veneault-Fourrey C."/>
            <person name="LaButti K."/>
            <person name="Lindquist E.A."/>
            <person name="Lipzen A."/>
            <person name="Lundell T."/>
            <person name="Morin E."/>
            <person name="Murat C."/>
            <person name="Riley R."/>
            <person name="Ohm R."/>
            <person name="Sun H."/>
            <person name="Tunlid A."/>
            <person name="Henrissat B."/>
            <person name="Grigoriev I.V."/>
            <person name="Hibbett D.S."/>
            <person name="Martin F."/>
        </authorList>
    </citation>
    <scope>NUCLEOTIDE SEQUENCE [LARGE SCALE GENOMIC DNA]</scope>
    <source>
        <strain evidence="4">ATCC 200175</strain>
    </source>
</reference>
<dbReference type="InterPro" id="IPR049203">
    <property type="entry name" value="DUF6818"/>
</dbReference>
<reference evidence="3 4" key="1">
    <citation type="submission" date="2014-06" db="EMBL/GenBank/DDBJ databases">
        <authorList>
            <consortium name="DOE Joint Genome Institute"/>
            <person name="Kuo A."/>
            <person name="Kohler A."/>
            <person name="Nagy L.G."/>
            <person name="Floudas D."/>
            <person name="Copeland A."/>
            <person name="Barry K.W."/>
            <person name="Cichocki N."/>
            <person name="Veneault-Fourrey C."/>
            <person name="LaButti K."/>
            <person name="Lindquist E.A."/>
            <person name="Lipzen A."/>
            <person name="Lundell T."/>
            <person name="Morin E."/>
            <person name="Murat C."/>
            <person name="Sun H."/>
            <person name="Tunlid A."/>
            <person name="Henrissat B."/>
            <person name="Grigoriev I.V."/>
            <person name="Hibbett D.S."/>
            <person name="Martin F."/>
            <person name="Nordberg H.P."/>
            <person name="Cantor M.N."/>
            <person name="Hua S.X."/>
        </authorList>
    </citation>
    <scope>NUCLEOTIDE SEQUENCE [LARGE SCALE GENOMIC DNA]</scope>
    <source>
        <strain evidence="3 4">ATCC 200175</strain>
    </source>
</reference>
<evidence type="ECO:0000256" key="1">
    <source>
        <dbReference type="SAM" id="MobiDB-lite"/>
    </source>
</evidence>
<accession>A0A0C9TSD2</accession>
<dbReference type="AlphaFoldDB" id="A0A0C9TSD2"/>
<feature type="region of interest" description="Disordered" evidence="1">
    <location>
        <begin position="75"/>
        <end position="133"/>
    </location>
</feature>
<name>A0A0C9TSD2_PAXIN</name>
<evidence type="ECO:0000313" key="4">
    <source>
        <dbReference type="Proteomes" id="UP000053647"/>
    </source>
</evidence>
<dbReference type="HOGENOM" id="CLU_1907330_0_0_1"/>
<gene>
    <name evidence="3" type="ORF">PAXINDRAFT_157539</name>
</gene>
<evidence type="ECO:0000313" key="3">
    <source>
        <dbReference type="EMBL" id="KIJ10702.1"/>
    </source>
</evidence>
<organism evidence="3 4">
    <name type="scientific">Paxillus involutus ATCC 200175</name>
    <dbReference type="NCBI Taxonomy" id="664439"/>
    <lineage>
        <taxon>Eukaryota</taxon>
        <taxon>Fungi</taxon>
        <taxon>Dikarya</taxon>
        <taxon>Basidiomycota</taxon>
        <taxon>Agaricomycotina</taxon>
        <taxon>Agaricomycetes</taxon>
        <taxon>Agaricomycetidae</taxon>
        <taxon>Boletales</taxon>
        <taxon>Paxilineae</taxon>
        <taxon>Paxillaceae</taxon>
        <taxon>Paxillus</taxon>
    </lineage>
</organism>
<dbReference type="OrthoDB" id="99432at2759"/>
<dbReference type="Pfam" id="PF20681">
    <property type="entry name" value="DUF6818"/>
    <property type="match status" value="1"/>
</dbReference>
<protein>
    <recommendedName>
        <fullName evidence="2">DUF6818 domain-containing protein</fullName>
    </recommendedName>
</protein>
<keyword evidence="4" id="KW-1185">Reference proteome</keyword>